<evidence type="ECO:0000313" key="2">
    <source>
        <dbReference type="EnsemblPlants" id="ORUFI11G20040.1"/>
    </source>
</evidence>
<feature type="region of interest" description="Disordered" evidence="1">
    <location>
        <begin position="1"/>
        <end position="34"/>
    </location>
</feature>
<dbReference type="HOGENOM" id="CLU_191773_0_0_1"/>
<dbReference type="AlphaFoldDB" id="A0A0E0RAG2"/>
<dbReference type="Proteomes" id="UP000008022">
    <property type="component" value="Unassembled WGS sequence"/>
</dbReference>
<name>A0A0E0RAG2_ORYRU</name>
<dbReference type="EnsemblPlants" id="ORUFI11G20040.1">
    <property type="protein sequence ID" value="ORUFI11G20040.1"/>
    <property type="gene ID" value="ORUFI11G20040"/>
</dbReference>
<accession>A0A0E0RAG2</accession>
<evidence type="ECO:0000313" key="3">
    <source>
        <dbReference type="Proteomes" id="UP000008022"/>
    </source>
</evidence>
<proteinExistence type="predicted"/>
<protein>
    <recommendedName>
        <fullName evidence="4">DUF834 domain-containing protein</fullName>
    </recommendedName>
</protein>
<evidence type="ECO:0000256" key="1">
    <source>
        <dbReference type="SAM" id="MobiDB-lite"/>
    </source>
</evidence>
<dbReference type="OMA" id="SHNDERG"/>
<organism evidence="2 3">
    <name type="scientific">Oryza rufipogon</name>
    <name type="common">Brownbeard rice</name>
    <name type="synonym">Asian wild rice</name>
    <dbReference type="NCBI Taxonomy" id="4529"/>
    <lineage>
        <taxon>Eukaryota</taxon>
        <taxon>Viridiplantae</taxon>
        <taxon>Streptophyta</taxon>
        <taxon>Embryophyta</taxon>
        <taxon>Tracheophyta</taxon>
        <taxon>Spermatophyta</taxon>
        <taxon>Magnoliopsida</taxon>
        <taxon>Liliopsida</taxon>
        <taxon>Poales</taxon>
        <taxon>Poaceae</taxon>
        <taxon>BOP clade</taxon>
        <taxon>Oryzoideae</taxon>
        <taxon>Oryzeae</taxon>
        <taxon>Oryzinae</taxon>
        <taxon>Oryza</taxon>
    </lineage>
</organism>
<sequence>MAGEAGDSERDEDEGHGGRGQRSSGVRRWPWRTRPTAAAAVTDEDCDLVECDGGGQRWTRTATQWSATAAATMDEGSGGGSDKRGQ</sequence>
<reference evidence="2" key="2">
    <citation type="submission" date="2015-06" db="UniProtKB">
        <authorList>
            <consortium name="EnsemblPlants"/>
        </authorList>
    </citation>
    <scope>IDENTIFICATION</scope>
</reference>
<keyword evidence="3" id="KW-1185">Reference proteome</keyword>
<evidence type="ECO:0008006" key="4">
    <source>
        <dbReference type="Google" id="ProtNLM"/>
    </source>
</evidence>
<dbReference type="Gramene" id="ORUFI11G20040.1">
    <property type="protein sequence ID" value="ORUFI11G20040.1"/>
    <property type="gene ID" value="ORUFI11G20040"/>
</dbReference>
<reference evidence="3" key="1">
    <citation type="submission" date="2013-06" db="EMBL/GenBank/DDBJ databases">
        <authorList>
            <person name="Zhao Q."/>
        </authorList>
    </citation>
    <scope>NUCLEOTIDE SEQUENCE</scope>
    <source>
        <strain evidence="3">cv. W1943</strain>
    </source>
</reference>